<evidence type="ECO:0000259" key="2">
    <source>
        <dbReference type="Pfam" id="PF17667"/>
    </source>
</evidence>
<dbReference type="GeneID" id="18827733"/>
<feature type="region of interest" description="Disordered" evidence="1">
    <location>
        <begin position="436"/>
        <end position="455"/>
    </location>
</feature>
<feature type="compositionally biased region" description="Gly residues" evidence="1">
    <location>
        <begin position="773"/>
        <end position="788"/>
    </location>
</feature>
<dbReference type="SUPFAM" id="SSF56112">
    <property type="entry name" value="Protein kinase-like (PK-like)"/>
    <property type="match status" value="1"/>
</dbReference>
<dbReference type="PANTHER" id="PTHR38248">
    <property type="entry name" value="FUNK1 6"/>
    <property type="match status" value="1"/>
</dbReference>
<accession>K5VL53</accession>
<feature type="compositionally biased region" description="Polar residues" evidence="1">
    <location>
        <begin position="436"/>
        <end position="450"/>
    </location>
</feature>
<dbReference type="Proteomes" id="UP000008493">
    <property type="component" value="Unassembled WGS sequence"/>
</dbReference>
<proteinExistence type="predicted"/>
<dbReference type="InParanoid" id="K5VL53"/>
<evidence type="ECO:0000256" key="1">
    <source>
        <dbReference type="SAM" id="MobiDB-lite"/>
    </source>
</evidence>
<feature type="compositionally biased region" description="Basic and acidic residues" evidence="1">
    <location>
        <begin position="753"/>
        <end position="767"/>
    </location>
</feature>
<dbReference type="PANTHER" id="PTHR38248:SF2">
    <property type="entry name" value="FUNK1 11"/>
    <property type="match status" value="1"/>
</dbReference>
<evidence type="ECO:0000313" key="4">
    <source>
        <dbReference type="Proteomes" id="UP000008493"/>
    </source>
</evidence>
<dbReference type="Gene3D" id="1.10.510.10">
    <property type="entry name" value="Transferase(Phosphotransferase) domain 1"/>
    <property type="match status" value="1"/>
</dbReference>
<dbReference type="Pfam" id="PF17667">
    <property type="entry name" value="Pkinase_fungal"/>
    <property type="match status" value="1"/>
</dbReference>
<dbReference type="AlphaFoldDB" id="K5VL53"/>
<keyword evidence="4" id="KW-1185">Reference proteome</keyword>
<dbReference type="InterPro" id="IPR011009">
    <property type="entry name" value="Kinase-like_dom_sf"/>
</dbReference>
<sequence length="794" mass="90842">MLKCPLDSFLETLSPFSPHSRWIDRAYEHLEAKRLLGTPAETTLPPKSPPTRTTKNSRKAATFAALPGQDVHESDPGNVDTVQWEAYRNMSPACTTTNEMQTFKHLEEIVKALYDCPDPDRNSQRKLNGYRYLDCPGTDMASEIMGAGFKVDAVIYDPDIYKQGSKVIPLAAAQTAVVMEFKKEATLKNVYENRKQLVSAANHIMNDDPRRNWMYGITIENTKMSLWYFSRSYSMKSASFSFTKDFRSFIRVFLSFLYATDEELGHDPSIFRKYYKKEWCYIYKLRTAQGSKYYRTEGPLYNSRSHCITGRKSRVWEVIEVTSQDDLTALPGEQKVALKDCWVDEGLLSEKEIQDQIFNKLKNVREAAYEWAPPELNKRIKAGIACPEAYLMKVKWDWKQKANKEKPEDYRPAPDLLSYPVACNIATEDVIASSHTSQATKNPLSMSNPHSPVPVEGQAIPEEQKREYRVKQHYRVVYADLGESLAYATNLADAVRAFEDIFIALTLLFLAGWVHRDVSEGNIILVRNGNGVRAKLNDLEYARDFNQDDRVVSTDPKTGTPYFMPIEIHSGDFLSLKTTAKRSISSRMKSGGDESFAMSHQRVLRYHSVHDLESLWWIMVFIILKRIKGSRPLPSRIFTTDHFPHPDRRKFFTRGSYLETRLRPLVPDLLCKCATHIFLAAYNEQLCHFYVNGKVDDVEDYQGVYESLWEGIEYWMGLTKDIKMELEDPRKRIPTDSQAIRKRARSVGSNGGDHSDSRGSLEGPSDRKKQKGVNGGSGYGRRGYGGSRYGWDCT</sequence>
<organism evidence="3 4">
    <name type="scientific">Agaricus bisporus var. burnettii (strain JB137-S8 / ATCC MYA-4627 / FGSC 10392)</name>
    <name type="common">White button mushroom</name>
    <dbReference type="NCBI Taxonomy" id="597362"/>
    <lineage>
        <taxon>Eukaryota</taxon>
        <taxon>Fungi</taxon>
        <taxon>Dikarya</taxon>
        <taxon>Basidiomycota</taxon>
        <taxon>Agaricomycotina</taxon>
        <taxon>Agaricomycetes</taxon>
        <taxon>Agaricomycetidae</taxon>
        <taxon>Agaricales</taxon>
        <taxon>Agaricineae</taxon>
        <taxon>Agaricaceae</taxon>
        <taxon>Agaricus</taxon>
    </lineage>
</organism>
<gene>
    <name evidence="3" type="ORF">AGABI1DRAFT_132622</name>
</gene>
<evidence type="ECO:0000313" key="3">
    <source>
        <dbReference type="EMBL" id="EKM75084.1"/>
    </source>
</evidence>
<reference evidence="4" key="1">
    <citation type="journal article" date="2012" name="Proc. Natl. Acad. Sci. U.S.A.">
        <title>Genome sequence of the button mushroom Agaricus bisporus reveals mechanisms governing adaptation to a humic-rich ecological niche.</title>
        <authorList>
            <person name="Morin E."/>
            <person name="Kohler A."/>
            <person name="Baker A.R."/>
            <person name="Foulongne-Oriol M."/>
            <person name="Lombard V."/>
            <person name="Nagy L.G."/>
            <person name="Ohm R.A."/>
            <person name="Patyshakuliyeva A."/>
            <person name="Brun A."/>
            <person name="Aerts A.L."/>
            <person name="Bailey A.M."/>
            <person name="Billette C."/>
            <person name="Coutinho P.M."/>
            <person name="Deakin G."/>
            <person name="Doddapaneni H."/>
            <person name="Floudas D."/>
            <person name="Grimwood J."/>
            <person name="Hilden K."/>
            <person name="Kuees U."/>
            <person name="LaButti K.M."/>
            <person name="Lapidus A."/>
            <person name="Lindquist E.A."/>
            <person name="Lucas S.M."/>
            <person name="Murat C."/>
            <person name="Riley R.W."/>
            <person name="Salamov A.A."/>
            <person name="Schmutz J."/>
            <person name="Subramanian V."/>
            <person name="Woesten H.A.B."/>
            <person name="Xu J."/>
            <person name="Eastwood D.C."/>
            <person name="Foster G.D."/>
            <person name="Sonnenberg A.S."/>
            <person name="Cullen D."/>
            <person name="de Vries R.P."/>
            <person name="Lundell T."/>
            <person name="Hibbett D.S."/>
            <person name="Henrissat B."/>
            <person name="Burton K.S."/>
            <person name="Kerrigan R.W."/>
            <person name="Challen M.P."/>
            <person name="Grigoriev I.V."/>
            <person name="Martin F."/>
        </authorList>
    </citation>
    <scope>NUCLEOTIDE SEQUENCE [LARGE SCALE GENOMIC DNA]</scope>
    <source>
        <strain evidence="4">JB137-S8 / ATCC MYA-4627 / FGSC 10392</strain>
    </source>
</reference>
<dbReference type="OMA" id="KCATHIF"/>
<dbReference type="RefSeq" id="XP_007334311.1">
    <property type="nucleotide sequence ID" value="XM_007334249.1"/>
</dbReference>
<dbReference type="EMBL" id="JH971420">
    <property type="protein sequence ID" value="EKM75084.1"/>
    <property type="molecule type" value="Genomic_DNA"/>
</dbReference>
<feature type="domain" description="Fungal-type protein kinase" evidence="2">
    <location>
        <begin position="152"/>
        <end position="622"/>
    </location>
</feature>
<name>K5VL53_AGABU</name>
<dbReference type="HOGENOM" id="CLU_011584_2_0_1"/>
<dbReference type="InterPro" id="IPR040976">
    <property type="entry name" value="Pkinase_fungal"/>
</dbReference>
<dbReference type="eggNOG" id="ENOG502R0WX">
    <property type="taxonomic scope" value="Eukaryota"/>
</dbReference>
<protein>
    <recommendedName>
        <fullName evidence="2">Fungal-type protein kinase domain-containing protein</fullName>
    </recommendedName>
</protein>
<feature type="region of interest" description="Disordered" evidence="1">
    <location>
        <begin position="729"/>
        <end position="794"/>
    </location>
</feature>
<feature type="region of interest" description="Disordered" evidence="1">
    <location>
        <begin position="38"/>
        <end position="58"/>
    </location>
</feature>
<dbReference type="KEGG" id="abp:AGABI1DRAFT132622"/>
<dbReference type="OrthoDB" id="312874at2759"/>